<evidence type="ECO:0000259" key="12">
    <source>
        <dbReference type="PROSITE" id="PS51462"/>
    </source>
</evidence>
<evidence type="ECO:0000256" key="3">
    <source>
        <dbReference type="ARBA" id="ARBA00007275"/>
    </source>
</evidence>
<dbReference type="PANTHER" id="PTHR11839:SF18">
    <property type="entry name" value="NUDIX HYDROLASE DOMAIN-CONTAINING PROTEIN"/>
    <property type="match status" value="1"/>
</dbReference>
<dbReference type="GO" id="GO:0019693">
    <property type="term" value="P:ribose phosphate metabolic process"/>
    <property type="evidence" value="ECO:0007669"/>
    <property type="project" value="TreeGrafter"/>
</dbReference>
<feature type="binding site" description="in other chain" evidence="9">
    <location>
        <begin position="153"/>
        <end position="154"/>
    </location>
    <ligand>
        <name>GDP-alpha-D-mannose</name>
        <dbReference type="ChEBI" id="CHEBI:57527"/>
        <note>ligand shared between dimeric partners</note>
    </ligand>
</feature>
<feature type="binding site" description="in other chain" evidence="9">
    <location>
        <position position="128"/>
    </location>
    <ligand>
        <name>GDP-alpha-D-mannose</name>
        <dbReference type="ChEBI" id="CHEBI:57527"/>
        <note>ligand shared between dimeric partners</note>
    </ligand>
</feature>
<dbReference type="EMBL" id="FNCS01000001">
    <property type="protein sequence ID" value="SDG20185.1"/>
    <property type="molecule type" value="Genomic_DNA"/>
</dbReference>
<dbReference type="GO" id="GO:0046872">
    <property type="term" value="F:metal ion binding"/>
    <property type="evidence" value="ECO:0007669"/>
    <property type="project" value="UniProtKB-KW"/>
</dbReference>
<reference evidence="13 14" key="1">
    <citation type="submission" date="2016-10" db="EMBL/GenBank/DDBJ databases">
        <authorList>
            <person name="de Groot N.N."/>
        </authorList>
    </citation>
    <scope>NUCLEOTIDE SEQUENCE [LARGE SCALE GENOMIC DNA]</scope>
    <source>
        <strain evidence="13 14">CGMCC 1.10267</strain>
    </source>
</reference>
<feature type="binding site" description="in other chain" evidence="9">
    <location>
        <position position="69"/>
    </location>
    <ligand>
        <name>GDP-alpha-D-mannose</name>
        <dbReference type="ChEBI" id="CHEBI:57527"/>
        <note>ligand shared between dimeric partners</note>
    </ligand>
</feature>
<feature type="binding site" evidence="10">
    <location>
        <position position="101"/>
    </location>
    <ligand>
        <name>Mg(2+)</name>
        <dbReference type="ChEBI" id="CHEBI:18420"/>
        <label>1</label>
    </ligand>
</feature>
<dbReference type="SUPFAM" id="SSF55811">
    <property type="entry name" value="Nudix"/>
    <property type="match status" value="1"/>
</dbReference>
<dbReference type="CDD" id="cd24157">
    <property type="entry name" value="NUDIX_GDPMK"/>
    <property type="match status" value="1"/>
</dbReference>
<dbReference type="Pfam" id="PF00293">
    <property type="entry name" value="NUDIX"/>
    <property type="match status" value="1"/>
</dbReference>
<dbReference type="PROSITE" id="PS51462">
    <property type="entry name" value="NUDIX"/>
    <property type="match status" value="1"/>
</dbReference>
<feature type="binding site" description="in other chain" evidence="9">
    <location>
        <position position="179"/>
    </location>
    <ligand>
        <name>GDP-alpha-D-mannose</name>
        <dbReference type="ChEBI" id="CHEBI:57527"/>
        <note>ligand shared between dimeric partners</note>
    </ligand>
</feature>
<dbReference type="InterPro" id="IPR015797">
    <property type="entry name" value="NUDIX_hydrolase-like_dom_sf"/>
</dbReference>
<protein>
    <recommendedName>
        <fullName evidence="5">GDP-mannose pyrophosphatase</fullName>
    </recommendedName>
    <alternativeName>
        <fullName evidence="7">GDP-mannose hydrolase</fullName>
    </alternativeName>
    <alternativeName>
        <fullName evidence="8">GDPMK</fullName>
    </alternativeName>
</protein>
<name>A0A1G7SAW3_9HYPH</name>
<feature type="short sequence motif" description="Nudix box" evidence="11">
    <location>
        <begin position="87"/>
        <end position="108"/>
    </location>
</feature>
<keyword evidence="14" id="KW-1185">Reference proteome</keyword>
<evidence type="ECO:0000256" key="2">
    <source>
        <dbReference type="ARBA" id="ARBA00001946"/>
    </source>
</evidence>
<keyword evidence="6" id="KW-0378">Hydrolase</keyword>
<comment type="catalytic activity">
    <reaction evidence="1">
        <text>GDP-alpha-D-mannose + H2O = alpha-D-mannose 1-phosphate + GMP + 2 H(+)</text>
        <dbReference type="Rhea" id="RHEA:27978"/>
        <dbReference type="ChEBI" id="CHEBI:15377"/>
        <dbReference type="ChEBI" id="CHEBI:15378"/>
        <dbReference type="ChEBI" id="CHEBI:57527"/>
        <dbReference type="ChEBI" id="CHEBI:58115"/>
        <dbReference type="ChEBI" id="CHEBI:58409"/>
    </reaction>
</comment>
<evidence type="ECO:0000256" key="11">
    <source>
        <dbReference type="PIRSR" id="PIRSR604385-3"/>
    </source>
</evidence>
<organism evidence="13 14">
    <name type="scientific">Pelagibacterium luteolum</name>
    <dbReference type="NCBI Taxonomy" id="440168"/>
    <lineage>
        <taxon>Bacteria</taxon>
        <taxon>Pseudomonadati</taxon>
        <taxon>Pseudomonadota</taxon>
        <taxon>Alphaproteobacteria</taxon>
        <taxon>Hyphomicrobiales</taxon>
        <taxon>Devosiaceae</taxon>
        <taxon>Pelagibacterium</taxon>
    </lineage>
</organism>
<comment type="similarity">
    <text evidence="3">Belongs to the Nudix hydrolase family. NudK subfamily.</text>
</comment>
<evidence type="ECO:0000256" key="5">
    <source>
        <dbReference type="ARBA" id="ARBA00016377"/>
    </source>
</evidence>
<evidence type="ECO:0000313" key="14">
    <source>
        <dbReference type="Proteomes" id="UP000199495"/>
    </source>
</evidence>
<dbReference type="InterPro" id="IPR004385">
    <property type="entry name" value="NDP_pyrophosphatase"/>
</dbReference>
<dbReference type="OrthoDB" id="5292471at2"/>
<feature type="binding site" description="in other chain" evidence="9">
    <location>
        <position position="105"/>
    </location>
    <ligand>
        <name>GDP-alpha-D-mannose</name>
        <dbReference type="ChEBI" id="CHEBI:57527"/>
        <note>ligand shared between dimeric partners</note>
    </ligand>
</feature>
<dbReference type="AlphaFoldDB" id="A0A1G7SAW3"/>
<feature type="binding site" description="in other chain" evidence="9">
    <location>
        <position position="19"/>
    </location>
    <ligand>
        <name>GDP-alpha-D-mannose</name>
        <dbReference type="ChEBI" id="CHEBI:57527"/>
        <note>ligand shared between dimeric partners</note>
    </ligand>
</feature>
<keyword evidence="10" id="KW-0479">Metal-binding</keyword>
<evidence type="ECO:0000256" key="9">
    <source>
        <dbReference type="PIRSR" id="PIRSR604385-1"/>
    </source>
</evidence>
<dbReference type="GO" id="GO:0016818">
    <property type="term" value="F:hydrolase activity, acting on acid anhydrides, in phosphorus-containing anhydrides"/>
    <property type="evidence" value="ECO:0007669"/>
    <property type="project" value="InterPro"/>
</dbReference>
<dbReference type="Proteomes" id="UP000199495">
    <property type="component" value="Unassembled WGS sequence"/>
</dbReference>
<feature type="binding site" evidence="10">
    <location>
        <position position="154"/>
    </location>
    <ligand>
        <name>Mg(2+)</name>
        <dbReference type="ChEBI" id="CHEBI:18420"/>
        <label>1</label>
    </ligand>
</feature>
<keyword evidence="10" id="KW-0460">Magnesium</keyword>
<dbReference type="STRING" id="440168.SAMN04487974_101404"/>
<evidence type="ECO:0000256" key="8">
    <source>
        <dbReference type="ARBA" id="ARBA00032272"/>
    </source>
</evidence>
<gene>
    <name evidence="13" type="ORF">SAMN04487974_101404</name>
</gene>
<evidence type="ECO:0000256" key="4">
    <source>
        <dbReference type="ARBA" id="ARBA00011738"/>
    </source>
</evidence>
<feature type="domain" description="Nudix hydrolase" evidence="12">
    <location>
        <begin position="45"/>
        <end position="183"/>
    </location>
</feature>
<dbReference type="GO" id="GO:0005829">
    <property type="term" value="C:cytosol"/>
    <property type="evidence" value="ECO:0007669"/>
    <property type="project" value="TreeGrafter"/>
</dbReference>
<evidence type="ECO:0000256" key="6">
    <source>
        <dbReference type="ARBA" id="ARBA00022801"/>
    </source>
</evidence>
<comment type="cofactor">
    <cofactor evidence="2 10">
        <name>Mg(2+)</name>
        <dbReference type="ChEBI" id="CHEBI:18420"/>
    </cofactor>
</comment>
<dbReference type="NCBIfam" id="TIGR00052">
    <property type="entry name" value="nudix-type nucleoside diphosphatase, YffH/AdpP family"/>
    <property type="match status" value="1"/>
</dbReference>
<dbReference type="InterPro" id="IPR000086">
    <property type="entry name" value="NUDIX_hydrolase_dom"/>
</dbReference>
<dbReference type="PANTHER" id="PTHR11839">
    <property type="entry name" value="UDP/ADP-SUGAR PYROPHOSPHATASE"/>
    <property type="match status" value="1"/>
</dbReference>
<dbReference type="Gene3D" id="3.90.79.10">
    <property type="entry name" value="Nucleoside Triphosphate Pyrophosphohydrolase"/>
    <property type="match status" value="1"/>
</dbReference>
<feature type="binding site" description="in other chain" evidence="9">
    <location>
        <begin position="40"/>
        <end position="42"/>
    </location>
    <ligand>
        <name>GDP-alpha-D-mannose</name>
        <dbReference type="ChEBI" id="CHEBI:57527"/>
        <note>ligand shared between dimeric partners</note>
    </ligand>
</feature>
<evidence type="ECO:0000313" key="13">
    <source>
        <dbReference type="EMBL" id="SDG20185.1"/>
    </source>
</evidence>
<comment type="subunit">
    <text evidence="4">Homodimer.</text>
</comment>
<proteinExistence type="inferred from homology"/>
<feature type="binding site" description="in other chain" evidence="9">
    <location>
        <begin position="86"/>
        <end position="88"/>
    </location>
    <ligand>
        <name>GDP-alpha-D-mannose</name>
        <dbReference type="ChEBI" id="CHEBI:57527"/>
        <note>ligand shared between dimeric partners</note>
    </ligand>
</feature>
<evidence type="ECO:0000256" key="10">
    <source>
        <dbReference type="PIRSR" id="PIRSR604385-2"/>
    </source>
</evidence>
<evidence type="ECO:0000256" key="1">
    <source>
        <dbReference type="ARBA" id="ARBA00000847"/>
    </source>
</evidence>
<accession>A0A1G7SAW3</accession>
<feature type="binding site" evidence="10">
    <location>
        <position position="105"/>
    </location>
    <ligand>
        <name>Mg(2+)</name>
        <dbReference type="ChEBI" id="CHEBI:18420"/>
        <label>1</label>
    </ligand>
</feature>
<sequence>MSPKPLIAITSKKILAKAWGSLTEYVFDYLHSDGGQTSIKREVYDHGSAAAILLLDPDQRLITLVRQFRLPPHLNGNDPMMLEVCAGLLDGDTPEVCAKKEAVEETGIAPRDIVFAFDIYASPGSLTEKVSCFIGFYGEADRIGAGGGLDHEDEDIEIVTIRYDQALPMIASGAIIDAKTVALIQHAALSGHFG</sequence>
<dbReference type="GO" id="GO:0006753">
    <property type="term" value="P:nucleoside phosphate metabolic process"/>
    <property type="evidence" value="ECO:0007669"/>
    <property type="project" value="TreeGrafter"/>
</dbReference>
<dbReference type="RefSeq" id="WP_090590566.1">
    <property type="nucleotide sequence ID" value="NZ_FNCS01000001.1"/>
</dbReference>
<feature type="binding site" evidence="10">
    <location>
        <position position="86"/>
    </location>
    <ligand>
        <name>Mg(2+)</name>
        <dbReference type="ChEBI" id="CHEBI:18420"/>
        <label>1</label>
    </ligand>
</feature>
<evidence type="ECO:0000256" key="7">
    <source>
        <dbReference type="ARBA" id="ARBA00032162"/>
    </source>
</evidence>